<keyword evidence="3" id="KW-1185">Reference proteome</keyword>
<evidence type="ECO:0000313" key="3">
    <source>
        <dbReference type="Proteomes" id="UP000503278"/>
    </source>
</evidence>
<evidence type="ECO:0000256" key="1">
    <source>
        <dbReference type="SAM" id="Phobius"/>
    </source>
</evidence>
<keyword evidence="1" id="KW-0472">Membrane</keyword>
<dbReference type="InterPro" id="IPR025363">
    <property type="entry name" value="DUF4267"/>
</dbReference>
<organism evidence="2 3">
    <name type="scientific">Mucilaginibacter robiniae</name>
    <dbReference type="NCBI Taxonomy" id="2728022"/>
    <lineage>
        <taxon>Bacteria</taxon>
        <taxon>Pseudomonadati</taxon>
        <taxon>Bacteroidota</taxon>
        <taxon>Sphingobacteriia</taxon>
        <taxon>Sphingobacteriales</taxon>
        <taxon>Sphingobacteriaceae</taxon>
        <taxon>Mucilaginibacter</taxon>
    </lineage>
</organism>
<name>A0A7L5E0X4_9SPHI</name>
<feature type="transmembrane region" description="Helical" evidence="1">
    <location>
        <begin position="49"/>
        <end position="67"/>
    </location>
</feature>
<dbReference type="AlphaFoldDB" id="A0A7L5E0X4"/>
<reference evidence="2 3" key="1">
    <citation type="submission" date="2020-04" db="EMBL/GenBank/DDBJ databases">
        <title>Genome sequencing of novel species.</title>
        <authorList>
            <person name="Heo J."/>
            <person name="Kim S.-J."/>
            <person name="Kim J.-S."/>
            <person name="Hong S.-B."/>
            <person name="Kwon S.-W."/>
        </authorList>
    </citation>
    <scope>NUCLEOTIDE SEQUENCE [LARGE SCALE GENOMIC DNA]</scope>
    <source>
        <strain evidence="2 3">F39-2</strain>
    </source>
</reference>
<gene>
    <name evidence="2" type="ORF">HH214_14610</name>
</gene>
<proteinExistence type="predicted"/>
<feature type="transmembrane region" description="Helical" evidence="1">
    <location>
        <begin position="100"/>
        <end position="122"/>
    </location>
</feature>
<feature type="transmembrane region" description="Helical" evidence="1">
    <location>
        <begin position="74"/>
        <end position="94"/>
    </location>
</feature>
<dbReference type="KEGG" id="mrob:HH214_14610"/>
<dbReference type="EMBL" id="CP051682">
    <property type="protein sequence ID" value="QJD97012.1"/>
    <property type="molecule type" value="Genomic_DNA"/>
</dbReference>
<dbReference type="Proteomes" id="UP000503278">
    <property type="component" value="Chromosome"/>
</dbReference>
<dbReference type="Pfam" id="PF14087">
    <property type="entry name" value="DUF4267"/>
    <property type="match status" value="1"/>
</dbReference>
<accession>A0A7L5E0X4</accession>
<protein>
    <submittedName>
        <fullName evidence="2">DUF4267 domain-containing protein</fullName>
    </submittedName>
</protein>
<evidence type="ECO:0000313" key="2">
    <source>
        <dbReference type="EMBL" id="QJD97012.1"/>
    </source>
</evidence>
<dbReference type="RefSeq" id="WP_169608826.1">
    <property type="nucleotide sequence ID" value="NZ_CP051682.1"/>
</dbReference>
<keyword evidence="1" id="KW-0812">Transmembrane</keyword>
<keyword evidence="1" id="KW-1133">Transmembrane helix</keyword>
<sequence length="130" mass="13957">MTQKICIAIAFLTGLGMIFIGTRFLLAPETAEAGYGIHFNNQGDYSFHYIKGIRDVFSGLLICIFVLTKQTKALGITLAVGTIIPVTDMLIVLSKDYNGIVQAIPHISAIIVCAAVGTILLMPKTISKAL</sequence>